<dbReference type="InterPro" id="IPR004380">
    <property type="entry name" value="Asp_race"/>
</dbReference>
<reference evidence="3 4" key="1">
    <citation type="journal article" date="2014" name="Genome Announc.">
        <title>Genome Sequence and Methylome of Soil Bacterium Gemmatirosa kalamazoonensis KBS708T, a Member of the Rarely Cultivated Gemmatimonadetes Phylum.</title>
        <authorList>
            <person name="Debruyn J.M."/>
            <person name="Radosevich M."/>
            <person name="Wommack K.E."/>
            <person name="Polson S.W."/>
            <person name="Hauser L.J."/>
            <person name="Fawaz M.N."/>
            <person name="Korlach J."/>
            <person name="Tsai Y.C."/>
        </authorList>
    </citation>
    <scope>NUCLEOTIDE SEQUENCE [LARGE SCALE GENOMIC DNA]</scope>
    <source>
        <strain evidence="3 4">KBS708</strain>
        <plasmid evidence="4">Plasmid 1</plasmid>
    </source>
</reference>
<proteinExistence type="inferred from homology"/>
<dbReference type="AlphaFoldDB" id="W0RTU2"/>
<dbReference type="PATRIC" id="fig|861299.3.peg.5514"/>
<dbReference type="GO" id="GO:0047661">
    <property type="term" value="F:amino-acid racemase activity"/>
    <property type="evidence" value="ECO:0007669"/>
    <property type="project" value="InterPro"/>
</dbReference>
<dbReference type="PANTHER" id="PTHR21198:SF7">
    <property type="entry name" value="ASPARTATE-GLUTAMATE RACEMASE FAMILY"/>
    <property type="match status" value="1"/>
</dbReference>
<sequence>MRYLGLIGGMSWESTAEYYRLLNRIVAERCGGLHSAPLLLHSFDFTGIAELQVAGDWARAGAVLADAAAGLERAGAEAIVLCANTMHHVAPAVEAAVSVPLLHIVDVTAAALARAGVRRAGLIGTRYTMELPFWRERAAERAGVDVVVPDAADRALVHRVIYEELVLGRIEPSSRAAYVDVIDRLRAAGAEAVVLGCTEITLLIGADDSPLPVFDTTALHAAAAAAFIMGVP</sequence>
<dbReference type="Pfam" id="PF01177">
    <property type="entry name" value="Asp_Glu_race"/>
    <property type="match status" value="1"/>
</dbReference>
<gene>
    <name evidence="3" type="ORF">J421_5478</name>
</gene>
<evidence type="ECO:0000256" key="2">
    <source>
        <dbReference type="ARBA" id="ARBA00023235"/>
    </source>
</evidence>
<keyword evidence="3" id="KW-0614">Plasmid</keyword>
<dbReference type="KEGG" id="gba:J421_5478"/>
<dbReference type="PANTHER" id="PTHR21198">
    <property type="entry name" value="GLUTAMATE RACEMASE"/>
    <property type="match status" value="1"/>
</dbReference>
<comment type="similarity">
    <text evidence="1">Belongs to the aspartate/glutamate racemases family.</text>
</comment>
<dbReference type="InterPro" id="IPR015942">
    <property type="entry name" value="Asp/Glu/hydantoin_racemase"/>
</dbReference>
<name>W0RTU2_9BACT</name>
<protein>
    <submittedName>
        <fullName evidence="3">Aspartate racemase</fullName>
    </submittedName>
</protein>
<dbReference type="InterPro" id="IPR001920">
    <property type="entry name" value="Asp/Glu_race"/>
</dbReference>
<dbReference type="EMBL" id="CP007129">
    <property type="protein sequence ID" value="AHG93013.1"/>
    <property type="molecule type" value="Genomic_DNA"/>
</dbReference>
<dbReference type="Gene3D" id="3.40.50.1860">
    <property type="match status" value="2"/>
</dbReference>
<geneLocation type="plasmid" evidence="3 4">
    <name>1</name>
</geneLocation>
<keyword evidence="2" id="KW-0413">Isomerase</keyword>
<dbReference type="FunCoup" id="W0RTU2">
    <property type="interactions" value="83"/>
</dbReference>
<evidence type="ECO:0000256" key="1">
    <source>
        <dbReference type="ARBA" id="ARBA00007847"/>
    </source>
</evidence>
<dbReference type="OrthoDB" id="9803739at2"/>
<dbReference type="HOGENOM" id="CLU_055360_1_0_0"/>
<dbReference type="Proteomes" id="UP000019151">
    <property type="component" value="Plasmid 1"/>
</dbReference>
<dbReference type="InParanoid" id="W0RTU2"/>
<organism evidence="3 4">
    <name type="scientific">Gemmatirosa kalamazoonensis</name>
    <dbReference type="NCBI Taxonomy" id="861299"/>
    <lineage>
        <taxon>Bacteria</taxon>
        <taxon>Pseudomonadati</taxon>
        <taxon>Gemmatimonadota</taxon>
        <taxon>Gemmatimonadia</taxon>
        <taxon>Gemmatimonadales</taxon>
        <taxon>Gemmatimonadaceae</taxon>
        <taxon>Gemmatirosa</taxon>
    </lineage>
</organism>
<evidence type="ECO:0000313" key="3">
    <source>
        <dbReference type="EMBL" id="AHG93013.1"/>
    </source>
</evidence>
<evidence type="ECO:0000313" key="4">
    <source>
        <dbReference type="Proteomes" id="UP000019151"/>
    </source>
</evidence>
<dbReference type="SUPFAM" id="SSF53681">
    <property type="entry name" value="Aspartate/glutamate racemase"/>
    <property type="match status" value="2"/>
</dbReference>
<accession>W0RTU2</accession>
<dbReference type="NCBIfam" id="TIGR00035">
    <property type="entry name" value="asp_race"/>
    <property type="match status" value="1"/>
</dbReference>
<dbReference type="RefSeq" id="WP_025414328.1">
    <property type="nucleotide sequence ID" value="NZ_CP007129.1"/>
</dbReference>
<keyword evidence="4" id="KW-1185">Reference proteome</keyword>